<dbReference type="GO" id="GO:0005886">
    <property type="term" value="C:plasma membrane"/>
    <property type="evidence" value="ECO:0007669"/>
    <property type="project" value="TreeGrafter"/>
</dbReference>
<evidence type="ECO:0000256" key="5">
    <source>
        <dbReference type="ARBA" id="ARBA00022801"/>
    </source>
</evidence>
<dbReference type="InterPro" id="IPR018497">
    <property type="entry name" value="Peptidase_M13_C"/>
</dbReference>
<dbReference type="EMBL" id="HBFP01000947">
    <property type="protein sequence ID" value="CAD8816301.1"/>
    <property type="molecule type" value="Transcribed_RNA"/>
</dbReference>
<organism evidence="10">
    <name type="scientific">Timspurckia oligopyrenoides</name>
    <dbReference type="NCBI Taxonomy" id="708627"/>
    <lineage>
        <taxon>Eukaryota</taxon>
        <taxon>Rhodophyta</taxon>
        <taxon>Bangiophyceae</taxon>
        <taxon>Porphyridiales</taxon>
        <taxon>Porphyridiaceae</taxon>
        <taxon>Timspurckia</taxon>
    </lineage>
</organism>
<keyword evidence="7" id="KW-0482">Metalloprotease</keyword>
<evidence type="ECO:0000256" key="3">
    <source>
        <dbReference type="ARBA" id="ARBA00022670"/>
    </source>
</evidence>
<dbReference type="PROSITE" id="PS51885">
    <property type="entry name" value="NEPRILYSIN"/>
    <property type="match status" value="1"/>
</dbReference>
<name>A0A7S0ZB42_9RHOD</name>
<accession>A0A7S0ZB42</accession>
<dbReference type="GO" id="GO:0046872">
    <property type="term" value="F:metal ion binding"/>
    <property type="evidence" value="ECO:0007669"/>
    <property type="project" value="UniProtKB-KW"/>
</dbReference>
<dbReference type="GO" id="GO:0016485">
    <property type="term" value="P:protein processing"/>
    <property type="evidence" value="ECO:0007669"/>
    <property type="project" value="TreeGrafter"/>
</dbReference>
<evidence type="ECO:0000256" key="7">
    <source>
        <dbReference type="ARBA" id="ARBA00023049"/>
    </source>
</evidence>
<keyword evidence="6" id="KW-0862">Zinc</keyword>
<evidence type="ECO:0000256" key="2">
    <source>
        <dbReference type="ARBA" id="ARBA00007357"/>
    </source>
</evidence>
<comment type="similarity">
    <text evidence="2">Belongs to the peptidase M13 family.</text>
</comment>
<feature type="domain" description="Peptidase M13 C-terminal" evidence="8">
    <location>
        <begin position="155"/>
        <end position="348"/>
    </location>
</feature>
<evidence type="ECO:0000256" key="4">
    <source>
        <dbReference type="ARBA" id="ARBA00022723"/>
    </source>
</evidence>
<dbReference type="PANTHER" id="PTHR11733">
    <property type="entry name" value="ZINC METALLOPROTEASE FAMILY M13 NEPRILYSIN-RELATED"/>
    <property type="match status" value="1"/>
</dbReference>
<evidence type="ECO:0000313" key="10">
    <source>
        <dbReference type="EMBL" id="CAD8816301.1"/>
    </source>
</evidence>
<evidence type="ECO:0000256" key="6">
    <source>
        <dbReference type="ARBA" id="ARBA00022833"/>
    </source>
</evidence>
<proteinExistence type="inferred from homology"/>
<dbReference type="InterPro" id="IPR024079">
    <property type="entry name" value="MetalloPept_cat_dom_sf"/>
</dbReference>
<dbReference type="PANTHER" id="PTHR11733:SF167">
    <property type="entry name" value="FI17812P1-RELATED"/>
    <property type="match status" value="1"/>
</dbReference>
<dbReference type="Pfam" id="PF01431">
    <property type="entry name" value="Peptidase_M13"/>
    <property type="match status" value="1"/>
</dbReference>
<sequence>MVEAHFGFHGKILNGQKTLDEQWKRALAKVESMIGDELGKLYVAKHFPLEKQKTCFEMIDNLKCALRDTLTELPWMSDSTKVQAHEKFERFGVKIGVPEEWHEIDGLWKDGIGPETSLTDLSIEYAQWDWETQEVAKFYTPPERKKWSMTPQTVNAYYSPRLNEIVFPAGILQMPFFGYDTFEENIGAIGVVIGHEMTHGFDDEGRKYNAYGELKDWWTAEDGAEFMERARAVEEHYAQQEYFGKKVNGKLTLGENIADIGGIKLALRALRKHYNGNVSKETYERFFRAYALIWRMMIREEMAMKLLTIDPHSPSKFRINSALAHIEEFIETFDVKPNDGMYLSPERRMKIW</sequence>
<dbReference type="GO" id="GO:0004222">
    <property type="term" value="F:metalloendopeptidase activity"/>
    <property type="evidence" value="ECO:0007669"/>
    <property type="project" value="InterPro"/>
</dbReference>
<keyword evidence="3" id="KW-0645">Protease</keyword>
<evidence type="ECO:0000259" key="8">
    <source>
        <dbReference type="Pfam" id="PF01431"/>
    </source>
</evidence>
<keyword evidence="5" id="KW-0378">Hydrolase</keyword>
<comment type="cofactor">
    <cofactor evidence="1">
        <name>Zn(2+)</name>
        <dbReference type="ChEBI" id="CHEBI:29105"/>
    </cofactor>
</comment>
<dbReference type="PRINTS" id="PR00786">
    <property type="entry name" value="NEPRILYSIN"/>
</dbReference>
<dbReference type="AlphaFoldDB" id="A0A7S0ZB42"/>
<dbReference type="SUPFAM" id="SSF55486">
    <property type="entry name" value="Metalloproteases ('zincins'), catalytic domain"/>
    <property type="match status" value="1"/>
</dbReference>
<dbReference type="InterPro" id="IPR000718">
    <property type="entry name" value="Peptidase_M13"/>
</dbReference>
<evidence type="ECO:0000259" key="9">
    <source>
        <dbReference type="Pfam" id="PF05649"/>
    </source>
</evidence>
<dbReference type="InterPro" id="IPR008753">
    <property type="entry name" value="Peptidase_M13_N"/>
</dbReference>
<reference evidence="10" key="1">
    <citation type="submission" date="2021-01" db="EMBL/GenBank/DDBJ databases">
        <authorList>
            <person name="Corre E."/>
            <person name="Pelletier E."/>
            <person name="Niang G."/>
            <person name="Scheremetjew M."/>
            <person name="Finn R."/>
            <person name="Kale V."/>
            <person name="Holt S."/>
            <person name="Cochrane G."/>
            <person name="Meng A."/>
            <person name="Brown T."/>
            <person name="Cohen L."/>
        </authorList>
    </citation>
    <scope>NUCLEOTIDE SEQUENCE</scope>
    <source>
        <strain evidence="10">CCMP3278</strain>
    </source>
</reference>
<dbReference type="Gene3D" id="3.40.390.10">
    <property type="entry name" value="Collagenase (Catalytic Domain)"/>
    <property type="match status" value="1"/>
</dbReference>
<evidence type="ECO:0008006" key="11">
    <source>
        <dbReference type="Google" id="ProtNLM"/>
    </source>
</evidence>
<keyword evidence="4" id="KW-0479">Metal-binding</keyword>
<evidence type="ECO:0000256" key="1">
    <source>
        <dbReference type="ARBA" id="ARBA00001947"/>
    </source>
</evidence>
<dbReference type="CDD" id="cd08662">
    <property type="entry name" value="M13"/>
    <property type="match status" value="1"/>
</dbReference>
<protein>
    <recommendedName>
        <fullName evidence="11">Peptidase M13 C-terminal domain-containing protein</fullName>
    </recommendedName>
</protein>
<feature type="domain" description="Peptidase M13 N-terminal" evidence="9">
    <location>
        <begin position="1"/>
        <end position="98"/>
    </location>
</feature>
<gene>
    <name evidence="10" type="ORF">TOLI1172_LOCUS689</name>
</gene>
<dbReference type="Pfam" id="PF05649">
    <property type="entry name" value="Peptidase_M13_N"/>
    <property type="match status" value="1"/>
</dbReference>